<feature type="domain" description="AB hydrolase-1" evidence="1">
    <location>
        <begin position="61"/>
        <end position="298"/>
    </location>
</feature>
<evidence type="ECO:0000313" key="2">
    <source>
        <dbReference type="EMBL" id="PLW25160.1"/>
    </source>
</evidence>
<dbReference type="STRING" id="200324.A0A2N5U3T9"/>
<dbReference type="PANTHER" id="PTHR43433:SF5">
    <property type="entry name" value="AB HYDROLASE-1 DOMAIN-CONTAINING PROTEIN"/>
    <property type="match status" value="1"/>
</dbReference>
<dbReference type="InterPro" id="IPR029058">
    <property type="entry name" value="AB_hydrolase_fold"/>
</dbReference>
<dbReference type="EMBL" id="PGCJ01000323">
    <property type="protein sequence ID" value="PLW32407.1"/>
    <property type="molecule type" value="Genomic_DNA"/>
</dbReference>
<dbReference type="InterPro" id="IPR050471">
    <property type="entry name" value="AB_hydrolase"/>
</dbReference>
<dbReference type="Proteomes" id="UP000235388">
    <property type="component" value="Unassembled WGS sequence"/>
</dbReference>
<evidence type="ECO:0000313" key="5">
    <source>
        <dbReference type="Proteomes" id="UP000235392"/>
    </source>
</evidence>
<evidence type="ECO:0000313" key="4">
    <source>
        <dbReference type="Proteomes" id="UP000235388"/>
    </source>
</evidence>
<dbReference type="OrthoDB" id="19657at2759"/>
<dbReference type="AlphaFoldDB" id="A0A2N5U3T9"/>
<evidence type="ECO:0000259" key="1">
    <source>
        <dbReference type="Pfam" id="PF00561"/>
    </source>
</evidence>
<reference evidence="4 5" key="1">
    <citation type="submission" date="2017-11" db="EMBL/GenBank/DDBJ databases">
        <title>De novo assembly and phasing of dikaryotic genomes from two isolates of Puccinia coronata f. sp. avenae, the causal agent of oat crown rust.</title>
        <authorList>
            <person name="Miller M.E."/>
            <person name="Zhang Y."/>
            <person name="Omidvar V."/>
            <person name="Sperschneider J."/>
            <person name="Schwessinger B."/>
            <person name="Raley C."/>
            <person name="Palmer J.M."/>
            <person name="Garnica D."/>
            <person name="Upadhyaya N."/>
            <person name="Rathjen J."/>
            <person name="Taylor J.M."/>
            <person name="Park R.F."/>
            <person name="Dodds P.N."/>
            <person name="Hirsch C.D."/>
            <person name="Kianian S.F."/>
            <person name="Figueroa M."/>
        </authorList>
    </citation>
    <scope>NUCLEOTIDE SEQUENCE [LARGE SCALE GENOMIC DNA]</scope>
    <source>
        <strain evidence="3">12NC29</strain>
        <strain evidence="2">12SD80</strain>
    </source>
</reference>
<dbReference type="Proteomes" id="UP000235392">
    <property type="component" value="Unassembled WGS sequence"/>
</dbReference>
<keyword evidence="4" id="KW-1185">Reference proteome</keyword>
<sequence length="321" mass="35424">MAQQSPDILPTILEPETCVKKGLCTVAQGRAVQTHQLYYELHGTLDGAQKMLFGSRLNNSCQGWSNQVKHFSRKPDHSVLVFDNRGVGNSDAGPMGIYKTSEMAKDAEDLMKHLGWTQERSVHLIGVSMGGMISQELCLLVPKRFKSVSFVSTKAGDKLDLPPLKGLYMLTRLISRTVSEQQSIEMLMDALFPEEFLAQPTEGGRTQREEMEANLVERMRKTRKQPATGMMGQVSAVLRHSCPAASLDRMARELAPAKLLVLTGDRDQLIHTARSDDLHQALPGSELLRIPGAGHAICSQLPDQFNALLERVMEEGNTACA</sequence>
<dbReference type="PANTHER" id="PTHR43433">
    <property type="entry name" value="HYDROLASE, ALPHA/BETA FOLD FAMILY PROTEIN"/>
    <property type="match status" value="1"/>
</dbReference>
<gene>
    <name evidence="3" type="ORF">PCANC_20212</name>
    <name evidence="2" type="ORF">PCASD_25996</name>
</gene>
<dbReference type="InterPro" id="IPR000073">
    <property type="entry name" value="AB_hydrolase_1"/>
</dbReference>
<organism evidence="3 4">
    <name type="scientific">Puccinia coronata f. sp. avenae</name>
    <dbReference type="NCBI Taxonomy" id="200324"/>
    <lineage>
        <taxon>Eukaryota</taxon>
        <taxon>Fungi</taxon>
        <taxon>Dikarya</taxon>
        <taxon>Basidiomycota</taxon>
        <taxon>Pucciniomycotina</taxon>
        <taxon>Pucciniomycetes</taxon>
        <taxon>Pucciniales</taxon>
        <taxon>Pucciniaceae</taxon>
        <taxon>Puccinia</taxon>
    </lineage>
</organism>
<name>A0A2N5U3T9_9BASI</name>
<proteinExistence type="predicted"/>
<evidence type="ECO:0000313" key="3">
    <source>
        <dbReference type="EMBL" id="PLW32407.1"/>
    </source>
</evidence>
<dbReference type="EMBL" id="PGCI01000563">
    <property type="protein sequence ID" value="PLW25160.1"/>
    <property type="molecule type" value="Genomic_DNA"/>
</dbReference>
<comment type="caution">
    <text evidence="3">The sequence shown here is derived from an EMBL/GenBank/DDBJ whole genome shotgun (WGS) entry which is preliminary data.</text>
</comment>
<protein>
    <recommendedName>
        <fullName evidence="1">AB hydrolase-1 domain-containing protein</fullName>
    </recommendedName>
</protein>
<accession>A0A2N5U3T9</accession>
<dbReference type="SUPFAM" id="SSF53474">
    <property type="entry name" value="alpha/beta-Hydrolases"/>
    <property type="match status" value="1"/>
</dbReference>
<dbReference type="Pfam" id="PF00561">
    <property type="entry name" value="Abhydrolase_1"/>
    <property type="match status" value="1"/>
</dbReference>
<dbReference type="Gene3D" id="3.40.50.1820">
    <property type="entry name" value="alpha/beta hydrolase"/>
    <property type="match status" value="1"/>
</dbReference>